<keyword evidence="4" id="KW-1185">Reference proteome</keyword>
<feature type="domain" description="N-acetyltransferase" evidence="2">
    <location>
        <begin position="37"/>
        <end position="180"/>
    </location>
</feature>
<dbReference type="Gene3D" id="3.40.630.30">
    <property type="match status" value="1"/>
</dbReference>
<protein>
    <submittedName>
        <fullName evidence="3">N-acetyltransferase 6</fullName>
    </submittedName>
</protein>
<dbReference type="AlphaFoldDB" id="A0AAD5FBW4"/>
<organism evidence="3 4">
    <name type="scientific">Silurus asotus</name>
    <name type="common">Amur catfish</name>
    <name type="synonym">Parasilurus asotus</name>
    <dbReference type="NCBI Taxonomy" id="30991"/>
    <lineage>
        <taxon>Eukaryota</taxon>
        <taxon>Metazoa</taxon>
        <taxon>Chordata</taxon>
        <taxon>Craniata</taxon>
        <taxon>Vertebrata</taxon>
        <taxon>Euteleostomi</taxon>
        <taxon>Actinopterygii</taxon>
        <taxon>Neopterygii</taxon>
        <taxon>Teleostei</taxon>
        <taxon>Ostariophysi</taxon>
        <taxon>Siluriformes</taxon>
        <taxon>Siluridae</taxon>
        <taxon>Silurus</taxon>
    </lineage>
</organism>
<dbReference type="PANTHER" id="PTHR13538:SF4">
    <property type="entry name" value="N-ALPHA-ACETYLTRANSFERASE 80"/>
    <property type="match status" value="1"/>
</dbReference>
<dbReference type="SUPFAM" id="SSF55729">
    <property type="entry name" value="Acyl-CoA N-acyltransferases (Nat)"/>
    <property type="match status" value="1"/>
</dbReference>
<dbReference type="InterPro" id="IPR016181">
    <property type="entry name" value="Acyl_CoA_acyltransferase"/>
</dbReference>
<sequence length="300" mass="32934">MHSGFGITDTHRVDHFHIRATCIQTGECDDEVSTPAVRMVPLHHRWDLLEACAELLNTQWQRSMGARLHSLRQSSDSYPACLVLLEGEVLIGHARVSRVLGSRSAFVESVVVRDDLRGKGYGRALMEGVECYAQARGFTRLYLTTHDKQYFYAHLGYVLSQPVQNVGTLASFMPMELLHKICRTAENDGNGERKRKNNIAALSNNLPPLPSPPPAPPPPPNVPLPSPSHTSSLSTTSSATHLPPPAPTFPPPQSCSFTSSAPPPAPALPSSSWAPVKQTLEQTPYTDPRGLPVFWMHKNI</sequence>
<dbReference type="InterPro" id="IPR000182">
    <property type="entry name" value="GNAT_dom"/>
</dbReference>
<dbReference type="InterPro" id="IPR039840">
    <property type="entry name" value="NAA80"/>
</dbReference>
<feature type="compositionally biased region" description="Low complexity" evidence="1">
    <location>
        <begin position="227"/>
        <end position="241"/>
    </location>
</feature>
<dbReference type="GO" id="GO:0005737">
    <property type="term" value="C:cytoplasm"/>
    <property type="evidence" value="ECO:0007669"/>
    <property type="project" value="TreeGrafter"/>
</dbReference>
<dbReference type="GO" id="GO:1905502">
    <property type="term" value="F:acetyl-CoA binding"/>
    <property type="evidence" value="ECO:0007669"/>
    <property type="project" value="TreeGrafter"/>
</dbReference>
<gene>
    <name evidence="3" type="ORF">C0J50_5156</name>
</gene>
<dbReference type="Proteomes" id="UP001205998">
    <property type="component" value="Unassembled WGS sequence"/>
</dbReference>
<evidence type="ECO:0000313" key="3">
    <source>
        <dbReference type="EMBL" id="KAI5610333.1"/>
    </source>
</evidence>
<feature type="compositionally biased region" description="Pro residues" evidence="1">
    <location>
        <begin position="207"/>
        <end position="226"/>
    </location>
</feature>
<dbReference type="EMBL" id="MU574226">
    <property type="protein sequence ID" value="KAI5610333.1"/>
    <property type="molecule type" value="Genomic_DNA"/>
</dbReference>
<reference evidence="3" key="1">
    <citation type="submission" date="2018-07" db="EMBL/GenBank/DDBJ databases">
        <title>Comparative genomics of catfishes provides insights into carnivory and benthic adaptation.</title>
        <authorList>
            <person name="Zhang Y."/>
            <person name="Wang D."/>
            <person name="Peng Z."/>
            <person name="Zheng S."/>
            <person name="Shao F."/>
            <person name="Tao W."/>
        </authorList>
    </citation>
    <scope>NUCLEOTIDE SEQUENCE</scope>
    <source>
        <strain evidence="3">Chongqing</strain>
    </source>
</reference>
<dbReference type="PROSITE" id="PS51186">
    <property type="entry name" value="GNAT"/>
    <property type="match status" value="1"/>
</dbReference>
<dbReference type="PANTHER" id="PTHR13538">
    <property type="entry name" value="N-ACETYLTRANSFERASE 6"/>
    <property type="match status" value="1"/>
</dbReference>
<name>A0AAD5FBW4_SILAS</name>
<proteinExistence type="predicted"/>
<feature type="region of interest" description="Disordered" evidence="1">
    <location>
        <begin position="202"/>
        <end position="275"/>
    </location>
</feature>
<dbReference type="Pfam" id="PF00583">
    <property type="entry name" value="Acetyltransf_1"/>
    <property type="match status" value="1"/>
</dbReference>
<evidence type="ECO:0000259" key="2">
    <source>
        <dbReference type="PROSITE" id="PS51186"/>
    </source>
</evidence>
<accession>A0AAD5FBW4</accession>
<feature type="compositionally biased region" description="Pro residues" evidence="1">
    <location>
        <begin position="242"/>
        <end position="253"/>
    </location>
</feature>
<comment type="caution">
    <text evidence="3">The sequence shown here is derived from an EMBL/GenBank/DDBJ whole genome shotgun (WGS) entry which is preliminary data.</text>
</comment>
<dbReference type="CDD" id="cd04301">
    <property type="entry name" value="NAT_SF"/>
    <property type="match status" value="1"/>
</dbReference>
<evidence type="ECO:0000256" key="1">
    <source>
        <dbReference type="SAM" id="MobiDB-lite"/>
    </source>
</evidence>
<dbReference type="GO" id="GO:0008080">
    <property type="term" value="F:N-acetyltransferase activity"/>
    <property type="evidence" value="ECO:0007669"/>
    <property type="project" value="InterPro"/>
</dbReference>
<evidence type="ECO:0000313" key="4">
    <source>
        <dbReference type="Proteomes" id="UP001205998"/>
    </source>
</evidence>